<dbReference type="EMBL" id="CAJOAZ010016605">
    <property type="protein sequence ID" value="CAF4306550.1"/>
    <property type="molecule type" value="Genomic_DNA"/>
</dbReference>
<accession>A0A820I727</accession>
<feature type="non-terminal residue" evidence="1">
    <location>
        <position position="1"/>
    </location>
</feature>
<gene>
    <name evidence="1" type="ORF">OXD698_LOCUS46390</name>
</gene>
<evidence type="ECO:0000313" key="1">
    <source>
        <dbReference type="EMBL" id="CAF4306550.1"/>
    </source>
</evidence>
<organism evidence="1 2">
    <name type="scientific">Adineta steineri</name>
    <dbReference type="NCBI Taxonomy" id="433720"/>
    <lineage>
        <taxon>Eukaryota</taxon>
        <taxon>Metazoa</taxon>
        <taxon>Spiralia</taxon>
        <taxon>Gnathifera</taxon>
        <taxon>Rotifera</taxon>
        <taxon>Eurotatoria</taxon>
        <taxon>Bdelloidea</taxon>
        <taxon>Adinetida</taxon>
        <taxon>Adinetidae</taxon>
        <taxon>Adineta</taxon>
    </lineage>
</organism>
<reference evidence="1" key="1">
    <citation type="submission" date="2021-02" db="EMBL/GenBank/DDBJ databases">
        <authorList>
            <person name="Nowell W R."/>
        </authorList>
    </citation>
    <scope>NUCLEOTIDE SEQUENCE</scope>
</reference>
<evidence type="ECO:0000313" key="2">
    <source>
        <dbReference type="Proteomes" id="UP000663844"/>
    </source>
</evidence>
<name>A0A820I727_9BILA</name>
<proteinExistence type="predicted"/>
<dbReference type="Proteomes" id="UP000663844">
    <property type="component" value="Unassembled WGS sequence"/>
</dbReference>
<protein>
    <submittedName>
        <fullName evidence="1">Uncharacterized protein</fullName>
    </submittedName>
</protein>
<dbReference type="AlphaFoldDB" id="A0A820I727"/>
<comment type="caution">
    <text evidence="1">The sequence shown here is derived from an EMBL/GenBank/DDBJ whole genome shotgun (WGS) entry which is preliminary data.</text>
</comment>
<sequence length="92" mass="11154">HINKYNQDLRNISPNVCRWHKFIVTFTGHLCTWQLVSTSIQRVHALLSLQLHRTTSWVCNQCFSLTHVYNIKENMTIFYSTVDWFFYEIMKR</sequence>